<protein>
    <submittedName>
        <fullName evidence="1">Uncharacterized protein</fullName>
    </submittedName>
</protein>
<name>A0A318TIB6_9BRAD</name>
<dbReference type="AlphaFoldDB" id="A0A318TIB6"/>
<comment type="caution">
    <text evidence="1">The sequence shown here is derived from an EMBL/GenBank/DDBJ whole genome shotgun (WGS) entry which is preliminary data.</text>
</comment>
<proteinExistence type="predicted"/>
<organism evidence="1 2">
    <name type="scientific">Rhodopseudomonas faecalis</name>
    <dbReference type="NCBI Taxonomy" id="99655"/>
    <lineage>
        <taxon>Bacteria</taxon>
        <taxon>Pseudomonadati</taxon>
        <taxon>Pseudomonadota</taxon>
        <taxon>Alphaproteobacteria</taxon>
        <taxon>Hyphomicrobiales</taxon>
        <taxon>Nitrobacteraceae</taxon>
        <taxon>Rhodopseudomonas</taxon>
    </lineage>
</organism>
<reference evidence="1 2" key="1">
    <citation type="submission" date="2018-06" db="EMBL/GenBank/DDBJ databases">
        <title>Genomic Encyclopedia of Archaeal and Bacterial Type Strains, Phase II (KMG-II): from individual species to whole genera.</title>
        <authorList>
            <person name="Goeker M."/>
        </authorList>
    </citation>
    <scope>NUCLEOTIDE SEQUENCE [LARGE SCALE GENOMIC DNA]</scope>
    <source>
        <strain evidence="1 2">JCM 11668</strain>
    </source>
</reference>
<evidence type="ECO:0000313" key="1">
    <source>
        <dbReference type="EMBL" id="PYF01555.1"/>
    </source>
</evidence>
<keyword evidence="2" id="KW-1185">Reference proteome</keyword>
<gene>
    <name evidence="1" type="ORF">BJ122_12038</name>
</gene>
<dbReference type="Proteomes" id="UP000248148">
    <property type="component" value="Unassembled WGS sequence"/>
</dbReference>
<dbReference type="EMBL" id="QJTI01000020">
    <property type="protein sequence ID" value="PYF01555.1"/>
    <property type="molecule type" value="Genomic_DNA"/>
</dbReference>
<evidence type="ECO:0000313" key="2">
    <source>
        <dbReference type="Proteomes" id="UP000248148"/>
    </source>
</evidence>
<accession>A0A318TIB6</accession>
<sequence length="66" mass="7628">MTLVRRWYRHLAALRGAICHTVDSGDYLLPTKRRATQRWMIQSAALRHPTCRHHQGAIECCEPSSL</sequence>